<feature type="repeat" description="ANK" evidence="3">
    <location>
        <begin position="86"/>
        <end position="118"/>
    </location>
</feature>
<proteinExistence type="predicted"/>
<sequence length="244" mass="27017">MQKSIITDYFKAAQQSDIEFFRNLSSQNGDDIAWLSKSYPKSGDTACHYAARFGHLELLAFLIDCGADVEVSNFDGKHLLHESAQYGQTPLMLACTKPDLDIICELTQHGAGLKLVNKDGWTPFHIACREGHLEIVQYLLQLDNALWDTATLHGCYDVVEYLLKHCRFDVNVKDSCGSTPVMDALRSGHVKADVLIEDNFGYHCLHQSAQTGCLDSVQYLVEECHVDVNSLSSLGFSALAVAAK</sequence>
<protein>
    <submittedName>
        <fullName evidence="4">Uncharacterized protein</fullName>
    </submittedName>
</protein>
<accession>A0ABQ9ECV2</accession>
<evidence type="ECO:0000313" key="4">
    <source>
        <dbReference type="EMBL" id="KAJ8302399.1"/>
    </source>
</evidence>
<dbReference type="Pfam" id="PF13637">
    <property type="entry name" value="Ank_4"/>
    <property type="match status" value="1"/>
</dbReference>
<dbReference type="InterPro" id="IPR002110">
    <property type="entry name" value="Ankyrin_rpt"/>
</dbReference>
<dbReference type="Proteomes" id="UP001217089">
    <property type="component" value="Unassembled WGS sequence"/>
</dbReference>
<feature type="non-terminal residue" evidence="4">
    <location>
        <position position="244"/>
    </location>
</feature>
<dbReference type="Pfam" id="PF00023">
    <property type="entry name" value="Ank"/>
    <property type="match status" value="2"/>
</dbReference>
<feature type="repeat" description="ANK" evidence="3">
    <location>
        <begin position="119"/>
        <end position="141"/>
    </location>
</feature>
<organism evidence="4 5">
    <name type="scientific">Tegillarca granosa</name>
    <name type="common">Malaysian cockle</name>
    <name type="synonym">Anadara granosa</name>
    <dbReference type="NCBI Taxonomy" id="220873"/>
    <lineage>
        <taxon>Eukaryota</taxon>
        <taxon>Metazoa</taxon>
        <taxon>Spiralia</taxon>
        <taxon>Lophotrochozoa</taxon>
        <taxon>Mollusca</taxon>
        <taxon>Bivalvia</taxon>
        <taxon>Autobranchia</taxon>
        <taxon>Pteriomorphia</taxon>
        <taxon>Arcoida</taxon>
        <taxon>Arcoidea</taxon>
        <taxon>Arcidae</taxon>
        <taxon>Tegillarca</taxon>
    </lineage>
</organism>
<dbReference type="PROSITE" id="PS50297">
    <property type="entry name" value="ANK_REP_REGION"/>
    <property type="match status" value="3"/>
</dbReference>
<keyword evidence="5" id="KW-1185">Reference proteome</keyword>
<dbReference type="InterPro" id="IPR036770">
    <property type="entry name" value="Ankyrin_rpt-contain_sf"/>
</dbReference>
<keyword evidence="1" id="KW-0677">Repeat</keyword>
<evidence type="ECO:0000256" key="2">
    <source>
        <dbReference type="ARBA" id="ARBA00023043"/>
    </source>
</evidence>
<name>A0ABQ9ECV2_TEGGR</name>
<dbReference type="PROSITE" id="PS50088">
    <property type="entry name" value="ANK_REPEAT"/>
    <property type="match status" value="3"/>
</dbReference>
<comment type="caution">
    <text evidence="4">The sequence shown here is derived from an EMBL/GenBank/DDBJ whole genome shotgun (WGS) entry which is preliminary data.</text>
</comment>
<feature type="repeat" description="ANK" evidence="3">
    <location>
        <begin position="42"/>
        <end position="74"/>
    </location>
</feature>
<evidence type="ECO:0000256" key="3">
    <source>
        <dbReference type="PROSITE-ProRule" id="PRU00023"/>
    </source>
</evidence>
<gene>
    <name evidence="4" type="ORF">KUTeg_021386</name>
</gene>
<dbReference type="Pfam" id="PF12796">
    <property type="entry name" value="Ank_2"/>
    <property type="match status" value="1"/>
</dbReference>
<dbReference type="EMBL" id="JARBDR010000918">
    <property type="protein sequence ID" value="KAJ8302399.1"/>
    <property type="molecule type" value="Genomic_DNA"/>
</dbReference>
<evidence type="ECO:0000256" key="1">
    <source>
        <dbReference type="ARBA" id="ARBA00022737"/>
    </source>
</evidence>
<dbReference type="Gene3D" id="1.25.40.20">
    <property type="entry name" value="Ankyrin repeat-containing domain"/>
    <property type="match status" value="4"/>
</dbReference>
<reference evidence="4 5" key="1">
    <citation type="submission" date="2022-12" db="EMBL/GenBank/DDBJ databases">
        <title>Chromosome-level genome of Tegillarca granosa.</title>
        <authorList>
            <person name="Kim J."/>
        </authorList>
    </citation>
    <scope>NUCLEOTIDE SEQUENCE [LARGE SCALE GENOMIC DNA]</scope>
    <source>
        <strain evidence="4">Teg-2019</strain>
        <tissue evidence="4">Adductor muscle</tissue>
    </source>
</reference>
<dbReference type="SMART" id="SM00248">
    <property type="entry name" value="ANK"/>
    <property type="match status" value="4"/>
</dbReference>
<dbReference type="PANTHER" id="PTHR24173:SF74">
    <property type="entry name" value="ANKYRIN REPEAT DOMAIN-CONTAINING PROTEIN 16"/>
    <property type="match status" value="1"/>
</dbReference>
<evidence type="ECO:0000313" key="5">
    <source>
        <dbReference type="Proteomes" id="UP001217089"/>
    </source>
</evidence>
<dbReference type="SUPFAM" id="SSF48403">
    <property type="entry name" value="Ankyrin repeat"/>
    <property type="match status" value="1"/>
</dbReference>
<dbReference type="PANTHER" id="PTHR24173">
    <property type="entry name" value="ANKYRIN REPEAT CONTAINING"/>
    <property type="match status" value="1"/>
</dbReference>
<keyword evidence="2 3" id="KW-0040">ANK repeat</keyword>